<evidence type="ECO:0000313" key="3">
    <source>
        <dbReference type="Proteomes" id="UP000542210"/>
    </source>
</evidence>
<dbReference type="Pfam" id="PF01966">
    <property type="entry name" value="HD"/>
    <property type="match status" value="1"/>
</dbReference>
<reference evidence="2 3" key="1">
    <citation type="submission" date="2020-08" db="EMBL/GenBank/DDBJ databases">
        <title>Sequencing the genomes of 1000 actinobacteria strains.</title>
        <authorList>
            <person name="Klenk H.-P."/>
        </authorList>
    </citation>
    <scope>NUCLEOTIDE SEQUENCE [LARGE SCALE GENOMIC DNA]</scope>
    <source>
        <strain evidence="2 3">DSM 45784</strain>
    </source>
</reference>
<dbReference type="InterPro" id="IPR006675">
    <property type="entry name" value="HDIG_dom"/>
</dbReference>
<evidence type="ECO:0000259" key="1">
    <source>
        <dbReference type="SMART" id="SM00471"/>
    </source>
</evidence>
<proteinExistence type="predicted"/>
<name>A0A7W7GEP9_9ACTN</name>
<keyword evidence="3" id="KW-1185">Reference proteome</keyword>
<dbReference type="RefSeq" id="WP_184885153.1">
    <property type="nucleotide sequence ID" value="NZ_BOOV01000012.1"/>
</dbReference>
<dbReference type="NCBIfam" id="TIGR00277">
    <property type="entry name" value="HDIG"/>
    <property type="match status" value="1"/>
</dbReference>
<dbReference type="Proteomes" id="UP000542210">
    <property type="component" value="Unassembled WGS sequence"/>
</dbReference>
<dbReference type="Gene3D" id="1.10.3210.10">
    <property type="entry name" value="Hypothetical protein af1432"/>
    <property type="match status" value="1"/>
</dbReference>
<gene>
    <name evidence="2" type="ORF">BJ982_005775</name>
</gene>
<dbReference type="CDD" id="cd00077">
    <property type="entry name" value="HDc"/>
    <property type="match status" value="1"/>
</dbReference>
<organism evidence="2 3">
    <name type="scientific">Sphaerisporangium siamense</name>
    <dbReference type="NCBI Taxonomy" id="795645"/>
    <lineage>
        <taxon>Bacteria</taxon>
        <taxon>Bacillati</taxon>
        <taxon>Actinomycetota</taxon>
        <taxon>Actinomycetes</taxon>
        <taxon>Streptosporangiales</taxon>
        <taxon>Streptosporangiaceae</taxon>
        <taxon>Sphaerisporangium</taxon>
    </lineage>
</organism>
<dbReference type="PANTHER" id="PTHR38659:SF2">
    <property type="entry name" value="HDIG DOMAIN PROTEIN"/>
    <property type="match status" value="1"/>
</dbReference>
<protein>
    <recommendedName>
        <fullName evidence="1">HD/PDEase domain-containing protein</fullName>
    </recommendedName>
</protein>
<evidence type="ECO:0000313" key="2">
    <source>
        <dbReference type="EMBL" id="MBB4704231.1"/>
    </source>
</evidence>
<dbReference type="InterPro" id="IPR003607">
    <property type="entry name" value="HD/PDEase_dom"/>
</dbReference>
<feature type="domain" description="HD/PDEase" evidence="1">
    <location>
        <begin position="22"/>
        <end position="156"/>
    </location>
</feature>
<dbReference type="InterPro" id="IPR006674">
    <property type="entry name" value="HD_domain"/>
</dbReference>
<dbReference type="EMBL" id="JACHND010000001">
    <property type="protein sequence ID" value="MBB4704231.1"/>
    <property type="molecule type" value="Genomic_DNA"/>
</dbReference>
<dbReference type="SUPFAM" id="SSF109604">
    <property type="entry name" value="HD-domain/PDEase-like"/>
    <property type="match status" value="1"/>
</dbReference>
<comment type="caution">
    <text evidence="2">The sequence shown here is derived from an EMBL/GenBank/DDBJ whole genome shotgun (WGS) entry which is preliminary data.</text>
</comment>
<dbReference type="AlphaFoldDB" id="A0A7W7GEP9"/>
<dbReference type="PANTHER" id="PTHR38659">
    <property type="entry name" value="METAL-DEPENDENT PHOSPHOHYDROLASE"/>
    <property type="match status" value="1"/>
</dbReference>
<sequence length="198" mass="21659">MRIPSAEEIRSLHERHAPSPAAFEAVFTHGLIVAEIAARVAGDAGLDVDAELVRAGALLHDIGVYRLYGPDGRPDYAQYVRHGILGHELLREEGLPEAVRRFCSRHTGVGITREDVRAQGLPLPPGDYVAETPEERLVMYADKFHSKSDPPTFVSALTYAARVRRFGEDKTLAFKAMCEDFGVPDLTPLAAAYGHAVV</sequence>
<accession>A0A7W7GEP9</accession>
<dbReference type="SMART" id="SM00471">
    <property type="entry name" value="HDc"/>
    <property type="match status" value="1"/>
</dbReference>